<evidence type="ECO:0000259" key="7">
    <source>
        <dbReference type="PROSITE" id="PS50850"/>
    </source>
</evidence>
<feature type="transmembrane region" description="Helical" evidence="6">
    <location>
        <begin position="113"/>
        <end position="129"/>
    </location>
</feature>
<dbReference type="Gene3D" id="1.20.1250.20">
    <property type="entry name" value="MFS general substrate transporter like domains"/>
    <property type="match status" value="2"/>
</dbReference>
<name>A0AAD5UWK0_9APHY</name>
<organism evidence="8 9">
    <name type="scientific">Meripilus lineatus</name>
    <dbReference type="NCBI Taxonomy" id="2056292"/>
    <lineage>
        <taxon>Eukaryota</taxon>
        <taxon>Fungi</taxon>
        <taxon>Dikarya</taxon>
        <taxon>Basidiomycota</taxon>
        <taxon>Agaricomycotina</taxon>
        <taxon>Agaricomycetes</taxon>
        <taxon>Polyporales</taxon>
        <taxon>Meripilaceae</taxon>
        <taxon>Meripilus</taxon>
    </lineage>
</organism>
<dbReference type="EMBL" id="JANAWD010000436">
    <property type="protein sequence ID" value="KAJ3479486.1"/>
    <property type="molecule type" value="Genomic_DNA"/>
</dbReference>
<gene>
    <name evidence="8" type="ORF">NLI96_g9026</name>
</gene>
<keyword evidence="5 6" id="KW-0472">Membrane</keyword>
<dbReference type="Pfam" id="PF07690">
    <property type="entry name" value="MFS_1"/>
    <property type="match status" value="2"/>
</dbReference>
<evidence type="ECO:0000256" key="1">
    <source>
        <dbReference type="ARBA" id="ARBA00004141"/>
    </source>
</evidence>
<feature type="transmembrane region" description="Helical" evidence="6">
    <location>
        <begin position="12"/>
        <end position="28"/>
    </location>
</feature>
<proteinExistence type="predicted"/>
<feature type="transmembrane region" description="Helical" evidence="6">
    <location>
        <begin position="231"/>
        <end position="254"/>
    </location>
</feature>
<evidence type="ECO:0000313" key="9">
    <source>
        <dbReference type="Proteomes" id="UP001212997"/>
    </source>
</evidence>
<dbReference type="PANTHER" id="PTHR42718">
    <property type="entry name" value="MAJOR FACILITATOR SUPERFAMILY MULTIDRUG TRANSPORTER MFSC"/>
    <property type="match status" value="1"/>
</dbReference>
<comment type="subcellular location">
    <subcellularLocation>
        <location evidence="1">Membrane</location>
        <topology evidence="1">Multi-pass membrane protein</topology>
    </subcellularLocation>
</comment>
<evidence type="ECO:0000256" key="2">
    <source>
        <dbReference type="ARBA" id="ARBA00022448"/>
    </source>
</evidence>
<evidence type="ECO:0000256" key="6">
    <source>
        <dbReference type="SAM" id="Phobius"/>
    </source>
</evidence>
<protein>
    <recommendedName>
        <fullName evidence="7">Major facilitator superfamily (MFS) profile domain-containing protein</fullName>
    </recommendedName>
</protein>
<dbReference type="SUPFAM" id="SSF103473">
    <property type="entry name" value="MFS general substrate transporter"/>
    <property type="match status" value="1"/>
</dbReference>
<dbReference type="GO" id="GO:0022857">
    <property type="term" value="F:transmembrane transporter activity"/>
    <property type="evidence" value="ECO:0007669"/>
    <property type="project" value="InterPro"/>
</dbReference>
<sequence>MTAIESTWITSAYHLTFASFLLISEYIVPILRNDGILTYVVAEFAFISGVALLGIFALISGFVTNKISFLVLRALSGIASSLIIPSALALLLNLFPEPTEQAYAIGIFSNSRPIGTAIGLLVGAVIVQFTDWPWIFWSVAPVALPISGICMLLILDVTKAEEGGVPQRESSWRSLDPFGVSVLTVAVIMFIFAVTSGPTFGWGSAIFLAPLLLSFTMVVGFLYYEARIPAALAVVPPQTWFLPNFAVLFGIALFPDFWLTVKSVMFTTLWQSVYHWSTIATALHMLPVVVAAFLASFTGAPSRKINTKWILLFALGLTIVATILLHFANSPDRYFPFVLPAFILGTTGCTMTFIHVNIAIFRTSPPYMRGTIGAIIHGASQLGSAVGVAAFNSIKTSVEEKTGGPTLYTGRAAALWFVLAIVCVEAVSLLVFYRVDAKRKIDSIDGASAASGKLHEVEEITIREKTVKEAGLLVTDV</sequence>
<dbReference type="AlphaFoldDB" id="A0AAD5UWK0"/>
<keyword evidence="3 6" id="KW-0812">Transmembrane</keyword>
<dbReference type="Proteomes" id="UP001212997">
    <property type="component" value="Unassembled WGS sequence"/>
</dbReference>
<dbReference type="PROSITE" id="PS50850">
    <property type="entry name" value="MFS"/>
    <property type="match status" value="1"/>
</dbReference>
<dbReference type="InterPro" id="IPR020846">
    <property type="entry name" value="MFS_dom"/>
</dbReference>
<feature type="transmembrane region" description="Helical" evidence="6">
    <location>
        <begin position="372"/>
        <end position="394"/>
    </location>
</feature>
<evidence type="ECO:0000313" key="8">
    <source>
        <dbReference type="EMBL" id="KAJ3479486.1"/>
    </source>
</evidence>
<evidence type="ECO:0000256" key="4">
    <source>
        <dbReference type="ARBA" id="ARBA00022989"/>
    </source>
</evidence>
<dbReference type="InterPro" id="IPR011701">
    <property type="entry name" value="MFS"/>
</dbReference>
<feature type="transmembrane region" description="Helical" evidence="6">
    <location>
        <begin position="334"/>
        <end position="360"/>
    </location>
</feature>
<evidence type="ECO:0000256" key="3">
    <source>
        <dbReference type="ARBA" id="ARBA00022692"/>
    </source>
</evidence>
<comment type="caution">
    <text evidence="8">The sequence shown here is derived from an EMBL/GenBank/DDBJ whole genome shotgun (WGS) entry which is preliminary data.</text>
</comment>
<feature type="transmembrane region" description="Helical" evidence="6">
    <location>
        <begin position="135"/>
        <end position="155"/>
    </location>
</feature>
<dbReference type="GO" id="GO:0016020">
    <property type="term" value="C:membrane"/>
    <property type="evidence" value="ECO:0007669"/>
    <property type="project" value="UniProtKB-SubCell"/>
</dbReference>
<feature type="transmembrane region" description="Helical" evidence="6">
    <location>
        <begin position="40"/>
        <end position="63"/>
    </location>
</feature>
<dbReference type="PANTHER" id="PTHR42718:SF9">
    <property type="entry name" value="MAJOR FACILITATOR SUPERFAMILY MULTIDRUG TRANSPORTER MFSC"/>
    <property type="match status" value="1"/>
</dbReference>
<feature type="transmembrane region" description="Helical" evidence="6">
    <location>
        <begin position="69"/>
        <end position="92"/>
    </location>
</feature>
<dbReference type="InterPro" id="IPR036259">
    <property type="entry name" value="MFS_trans_sf"/>
</dbReference>
<evidence type="ECO:0000256" key="5">
    <source>
        <dbReference type="ARBA" id="ARBA00023136"/>
    </source>
</evidence>
<feature type="transmembrane region" description="Helical" evidence="6">
    <location>
        <begin position="200"/>
        <end position="224"/>
    </location>
</feature>
<feature type="transmembrane region" description="Helical" evidence="6">
    <location>
        <begin position="175"/>
        <end position="194"/>
    </location>
</feature>
<accession>A0AAD5UWK0</accession>
<feature type="transmembrane region" description="Helical" evidence="6">
    <location>
        <begin position="414"/>
        <end position="433"/>
    </location>
</feature>
<feature type="transmembrane region" description="Helical" evidence="6">
    <location>
        <begin position="309"/>
        <end position="328"/>
    </location>
</feature>
<keyword evidence="9" id="KW-1185">Reference proteome</keyword>
<keyword evidence="4 6" id="KW-1133">Transmembrane helix</keyword>
<feature type="domain" description="Major facilitator superfamily (MFS) profile" evidence="7">
    <location>
        <begin position="1"/>
        <end position="438"/>
    </location>
</feature>
<feature type="transmembrane region" description="Helical" evidence="6">
    <location>
        <begin position="274"/>
        <end position="297"/>
    </location>
</feature>
<keyword evidence="2" id="KW-0813">Transport</keyword>
<reference evidence="8" key="1">
    <citation type="submission" date="2022-07" db="EMBL/GenBank/DDBJ databases">
        <title>Genome Sequence of Physisporinus lineatus.</title>
        <authorList>
            <person name="Buettner E."/>
        </authorList>
    </citation>
    <scope>NUCLEOTIDE SEQUENCE</scope>
    <source>
        <strain evidence="8">VT162</strain>
    </source>
</reference>